<evidence type="ECO:0000259" key="5">
    <source>
        <dbReference type="PROSITE" id="PS50109"/>
    </source>
</evidence>
<feature type="transmembrane region" description="Helical" evidence="4">
    <location>
        <begin position="323"/>
        <end position="342"/>
    </location>
</feature>
<reference evidence="6" key="1">
    <citation type="journal article" date="2021" name="Int. J. Syst. Evol. Microbiol.">
        <title>Bradyrhizobium septentrionale sp. nov. (sv. septentrionale) and Bradyrhizobium quebecense sp. nov. (sv. septentrionale) associated with legumes native to Canada possess rearranged symbiosis genes and numerous insertion sequences.</title>
        <authorList>
            <person name="Bromfield E.S.P."/>
            <person name="Cloutier S."/>
        </authorList>
    </citation>
    <scope>NUCLEOTIDE SEQUENCE</scope>
    <source>
        <strain evidence="6">5S5</strain>
    </source>
</reference>
<dbReference type="InterPro" id="IPR005467">
    <property type="entry name" value="His_kinase_dom"/>
</dbReference>
<dbReference type="Pfam" id="PF00512">
    <property type="entry name" value="HisKA"/>
    <property type="match status" value="1"/>
</dbReference>
<comment type="catalytic activity">
    <reaction evidence="1">
        <text>ATP + protein L-histidine = ADP + protein N-phospho-L-histidine.</text>
        <dbReference type="EC" id="2.7.13.3"/>
    </reaction>
</comment>
<keyword evidence="4" id="KW-1133">Transmembrane helix</keyword>
<protein>
    <recommendedName>
        <fullName evidence="2">histidine kinase</fullName>
        <ecNumber evidence="2">2.7.13.3</ecNumber>
    </recommendedName>
</protein>
<dbReference type="InterPro" id="IPR003661">
    <property type="entry name" value="HisK_dim/P_dom"/>
</dbReference>
<name>A0ABZ2P4R6_9BRAD</name>
<keyword evidence="3" id="KW-0597">Phosphoprotein</keyword>
<feature type="domain" description="Histidine kinase" evidence="5">
    <location>
        <begin position="376"/>
        <end position="591"/>
    </location>
</feature>
<dbReference type="PROSITE" id="PS50109">
    <property type="entry name" value="HIS_KIN"/>
    <property type="match status" value="1"/>
</dbReference>
<organism evidence="6 7">
    <name type="scientific">Bradyrhizobium septentrionale</name>
    <dbReference type="NCBI Taxonomy" id="1404411"/>
    <lineage>
        <taxon>Bacteria</taxon>
        <taxon>Pseudomonadati</taxon>
        <taxon>Pseudomonadota</taxon>
        <taxon>Alphaproteobacteria</taxon>
        <taxon>Hyphomicrobiales</taxon>
        <taxon>Nitrobacteraceae</taxon>
        <taxon>Bradyrhizobium</taxon>
    </lineage>
</organism>
<sequence length="592" mass="65344">MTGAAFSQPKRVLIVHSVGRDFSPWDDYARKIREELRLQSKDPIDIFEASLSTARFPDGNEDAFVDYLNAVFSERKLDLIMTIGGPAARFFQQNRQRIFPSIPTLYAALAQRMSANAPATDAMVSVSVDVLSTLEQILKLVPETTKVFIVIGGSPIEKLWLEEMRKLFQPLTSRLEITYSNDLSLEEILKQVAILPPRSFIVYAQMLVDAAGVVHEGNRAIDRIHAVANAPIFSEQDAFFGRGIVGGRMTNISDVSRQTTAVAVRILGGESPGSIKTPPISAASPRYDWRELKRWNISESQLPPGSEVFFRVPGLWEQYRPQLTAVMAAILLQAGIIALLLVERRRRLVAQAEATSRRQEVVRLNRVTTASVLSSSIAHELNQPLGAILSNTEAAQMLLKAHPLDMAQLGEILSDIVRDEQRASEIISGLRNLLNNRTEADLRTLDLNDAVRDVVKIVSPEVTRRGVILRTILATEPLRVRCDPIHLQQVIINLVMNGVDAMDEVANPHNLTIRTNLADTGDVEARISDSGPGISNDKLATIFNAFVTTKPQGTGLGLPIARTILESYGGELWAENRTRGAVFSFKLPLAKA</sequence>
<evidence type="ECO:0000313" key="6">
    <source>
        <dbReference type="EMBL" id="WXC82133.1"/>
    </source>
</evidence>
<dbReference type="GO" id="GO:0016301">
    <property type="term" value="F:kinase activity"/>
    <property type="evidence" value="ECO:0007669"/>
    <property type="project" value="UniProtKB-KW"/>
</dbReference>
<dbReference type="RefSeq" id="WP_338834447.1">
    <property type="nucleotide sequence ID" value="NZ_CP147711.1"/>
</dbReference>
<dbReference type="EMBL" id="CP147711">
    <property type="protein sequence ID" value="WXC82133.1"/>
    <property type="molecule type" value="Genomic_DNA"/>
</dbReference>
<dbReference type="Gene3D" id="3.30.565.10">
    <property type="entry name" value="Histidine kinase-like ATPase, C-terminal domain"/>
    <property type="match status" value="1"/>
</dbReference>
<dbReference type="SUPFAM" id="SSF55874">
    <property type="entry name" value="ATPase domain of HSP90 chaperone/DNA topoisomerase II/histidine kinase"/>
    <property type="match status" value="1"/>
</dbReference>
<dbReference type="CDD" id="cd00082">
    <property type="entry name" value="HisKA"/>
    <property type="match status" value="1"/>
</dbReference>
<dbReference type="Proteomes" id="UP001432046">
    <property type="component" value="Chromosome"/>
</dbReference>
<dbReference type="Gene3D" id="3.40.50.2300">
    <property type="match status" value="2"/>
</dbReference>
<gene>
    <name evidence="6" type="ORF">WDK88_11360</name>
</gene>
<dbReference type="PANTHER" id="PTHR43065">
    <property type="entry name" value="SENSOR HISTIDINE KINASE"/>
    <property type="match status" value="1"/>
</dbReference>
<keyword evidence="6" id="KW-0808">Transferase</keyword>
<dbReference type="InterPro" id="IPR004358">
    <property type="entry name" value="Sig_transdc_His_kin-like_C"/>
</dbReference>
<dbReference type="Gene3D" id="1.10.287.130">
    <property type="match status" value="1"/>
</dbReference>
<evidence type="ECO:0000256" key="1">
    <source>
        <dbReference type="ARBA" id="ARBA00000085"/>
    </source>
</evidence>
<evidence type="ECO:0000256" key="2">
    <source>
        <dbReference type="ARBA" id="ARBA00012438"/>
    </source>
</evidence>
<dbReference type="SMART" id="SM00387">
    <property type="entry name" value="HATPase_c"/>
    <property type="match status" value="1"/>
</dbReference>
<dbReference type="InterPro" id="IPR003594">
    <property type="entry name" value="HATPase_dom"/>
</dbReference>
<dbReference type="InterPro" id="IPR036890">
    <property type="entry name" value="HATPase_C_sf"/>
</dbReference>
<dbReference type="PANTHER" id="PTHR43065:SF42">
    <property type="entry name" value="TWO-COMPONENT SENSOR PPRA"/>
    <property type="match status" value="1"/>
</dbReference>
<proteinExistence type="predicted"/>
<dbReference type="InterPro" id="IPR036097">
    <property type="entry name" value="HisK_dim/P_sf"/>
</dbReference>
<reference evidence="6" key="2">
    <citation type="submission" date="2024-03" db="EMBL/GenBank/DDBJ databases">
        <authorList>
            <person name="Bromfield E.S.P."/>
            <person name="Cloutier S."/>
        </authorList>
    </citation>
    <scope>NUCLEOTIDE SEQUENCE</scope>
    <source>
        <strain evidence="6">5S5</strain>
    </source>
</reference>
<dbReference type="PRINTS" id="PR00344">
    <property type="entry name" value="BCTRLSENSOR"/>
</dbReference>
<evidence type="ECO:0000313" key="7">
    <source>
        <dbReference type="Proteomes" id="UP001432046"/>
    </source>
</evidence>
<accession>A0ABZ2P4R6</accession>
<evidence type="ECO:0000256" key="4">
    <source>
        <dbReference type="SAM" id="Phobius"/>
    </source>
</evidence>
<keyword evidence="4" id="KW-0812">Transmembrane</keyword>
<dbReference type="SMART" id="SM00388">
    <property type="entry name" value="HisKA"/>
    <property type="match status" value="1"/>
</dbReference>
<evidence type="ECO:0000256" key="3">
    <source>
        <dbReference type="ARBA" id="ARBA00022553"/>
    </source>
</evidence>
<dbReference type="SUPFAM" id="SSF47384">
    <property type="entry name" value="Homodimeric domain of signal transducing histidine kinase"/>
    <property type="match status" value="1"/>
</dbReference>
<keyword evidence="7" id="KW-1185">Reference proteome</keyword>
<dbReference type="Pfam" id="PF02518">
    <property type="entry name" value="HATPase_c"/>
    <property type="match status" value="1"/>
</dbReference>
<dbReference type="EC" id="2.7.13.3" evidence="2"/>
<keyword evidence="6" id="KW-0418">Kinase</keyword>
<keyword evidence="4" id="KW-0472">Membrane</keyword>